<sequence>MHSCRIFLKLLVDLIQNQKSLYVHTLQVLSSNVSMAKNHAEFFLNFELI</sequence>
<dbReference type="AlphaFoldDB" id="A0A0A9C424"/>
<dbReference type="EMBL" id="GBRH01228707">
    <property type="protein sequence ID" value="JAD69188.1"/>
    <property type="molecule type" value="Transcribed_RNA"/>
</dbReference>
<reference evidence="1" key="2">
    <citation type="journal article" date="2015" name="Data Brief">
        <title>Shoot transcriptome of the giant reed, Arundo donax.</title>
        <authorList>
            <person name="Barrero R.A."/>
            <person name="Guerrero F.D."/>
            <person name="Moolhuijzen P."/>
            <person name="Goolsby J.A."/>
            <person name="Tidwell J."/>
            <person name="Bellgard S.E."/>
            <person name="Bellgard M.I."/>
        </authorList>
    </citation>
    <scope>NUCLEOTIDE SEQUENCE</scope>
    <source>
        <tissue evidence="1">Shoot tissue taken approximately 20 cm above the soil surface</tissue>
    </source>
</reference>
<evidence type="ECO:0000313" key="1">
    <source>
        <dbReference type="EMBL" id="JAD69188.1"/>
    </source>
</evidence>
<reference evidence="1" key="1">
    <citation type="submission" date="2014-09" db="EMBL/GenBank/DDBJ databases">
        <authorList>
            <person name="Magalhaes I.L.F."/>
            <person name="Oliveira U."/>
            <person name="Santos F.R."/>
            <person name="Vidigal T.H.D.A."/>
            <person name="Brescovit A.D."/>
            <person name="Santos A.J."/>
        </authorList>
    </citation>
    <scope>NUCLEOTIDE SEQUENCE</scope>
    <source>
        <tissue evidence="1">Shoot tissue taken approximately 20 cm above the soil surface</tissue>
    </source>
</reference>
<name>A0A0A9C424_ARUDO</name>
<accession>A0A0A9C424</accession>
<proteinExistence type="predicted"/>
<protein>
    <submittedName>
        <fullName evidence="1">Uncharacterized protein</fullName>
    </submittedName>
</protein>
<organism evidence="1">
    <name type="scientific">Arundo donax</name>
    <name type="common">Giant reed</name>
    <name type="synonym">Donax arundinaceus</name>
    <dbReference type="NCBI Taxonomy" id="35708"/>
    <lineage>
        <taxon>Eukaryota</taxon>
        <taxon>Viridiplantae</taxon>
        <taxon>Streptophyta</taxon>
        <taxon>Embryophyta</taxon>
        <taxon>Tracheophyta</taxon>
        <taxon>Spermatophyta</taxon>
        <taxon>Magnoliopsida</taxon>
        <taxon>Liliopsida</taxon>
        <taxon>Poales</taxon>
        <taxon>Poaceae</taxon>
        <taxon>PACMAD clade</taxon>
        <taxon>Arundinoideae</taxon>
        <taxon>Arundineae</taxon>
        <taxon>Arundo</taxon>
    </lineage>
</organism>